<feature type="active site" description="Proton acceptor" evidence="7">
    <location>
        <position position="146"/>
    </location>
</feature>
<dbReference type="UniPathway" id="UPA00109">
    <property type="reaction ID" value="UER00189"/>
</dbReference>
<evidence type="ECO:0000313" key="9">
    <source>
        <dbReference type="Proteomes" id="UP000191661"/>
    </source>
</evidence>
<accession>A0A1V6N0T8</accession>
<dbReference type="InterPro" id="IPR035990">
    <property type="entry name" value="TIM_sf"/>
</dbReference>
<dbReference type="CDD" id="cd00311">
    <property type="entry name" value="TIM"/>
    <property type="match status" value="1"/>
</dbReference>
<feature type="active site" description="Electrophile" evidence="7">
    <location>
        <position position="98"/>
    </location>
</feature>
<dbReference type="GO" id="GO:0006094">
    <property type="term" value="P:gluconeogenesis"/>
    <property type="evidence" value="ECO:0007669"/>
    <property type="project" value="UniProtKB-UniRule"/>
</dbReference>
<comment type="pathway">
    <text evidence="7">Carbohydrate biosynthesis; gluconeogenesis.</text>
</comment>
<evidence type="ECO:0000256" key="2">
    <source>
        <dbReference type="ARBA" id="ARBA00022432"/>
    </source>
</evidence>
<comment type="subcellular location">
    <subcellularLocation>
        <location evidence="7">Cytoplasm</location>
    </subcellularLocation>
</comment>
<dbReference type="PROSITE" id="PS00171">
    <property type="entry name" value="TIM_1"/>
    <property type="match status" value="1"/>
</dbReference>
<comment type="caution">
    <text evidence="8">The sequence shown here is derived from an EMBL/GenBank/DDBJ whole genome shotgun (WGS) entry which is preliminary data.</text>
</comment>
<dbReference type="InterPro" id="IPR020861">
    <property type="entry name" value="Triosephosphate_isomerase_AS"/>
</dbReference>
<feature type="binding site" evidence="7">
    <location>
        <position position="151"/>
    </location>
    <ligand>
        <name>substrate</name>
    </ligand>
</feature>
<dbReference type="EMBL" id="JXMW01000028">
    <property type="protein sequence ID" value="OQD58146.1"/>
    <property type="molecule type" value="Genomic_DNA"/>
</dbReference>
<dbReference type="GO" id="GO:0004807">
    <property type="term" value="F:triose-phosphate isomerase activity"/>
    <property type="evidence" value="ECO:0007669"/>
    <property type="project" value="UniProtKB-UniRule"/>
</dbReference>
<feature type="binding site" evidence="7">
    <location>
        <begin position="207"/>
        <end position="208"/>
    </location>
    <ligand>
        <name>substrate</name>
    </ligand>
</feature>
<keyword evidence="5 7" id="KW-0413">Isomerase</keyword>
<evidence type="ECO:0000256" key="4">
    <source>
        <dbReference type="ARBA" id="ARBA00023152"/>
    </source>
</evidence>
<dbReference type="FunFam" id="3.20.20.70:FF:000223">
    <property type="entry name" value="Triosephosphate isomerase"/>
    <property type="match status" value="1"/>
</dbReference>
<protein>
    <recommendedName>
        <fullName evidence="1 7">Triosephosphate isomerase</fullName>
        <shortName evidence="7">TIM</shortName>
        <shortName evidence="7">TPI</shortName>
        <ecNumber evidence="7">5.3.1.1</ecNumber>
    </recommendedName>
    <alternativeName>
        <fullName evidence="7">Triose-phosphate isomerase</fullName>
    </alternativeName>
</protein>
<keyword evidence="3 7" id="KW-0963">Cytoplasm</keyword>
<comment type="pathway">
    <text evidence="7">Carbohydrate degradation; glycolysis; D-glyceraldehyde 3-phosphate from glycerone phosphate: step 1/1.</text>
</comment>
<evidence type="ECO:0000256" key="7">
    <source>
        <dbReference type="HAMAP-Rule" id="MF_00147"/>
    </source>
</evidence>
<keyword evidence="2 7" id="KW-0312">Gluconeogenesis</keyword>
<dbReference type="UniPathway" id="UPA00138"/>
<dbReference type="NCBIfam" id="NF003302">
    <property type="entry name" value="PRK04302.1"/>
    <property type="match status" value="1"/>
</dbReference>
<sequence>MTINKIKTPIVILNFKTYLESSGENALNLAKDLESAAIESGITMAAAPQATDIFRITQETDIPILAQHIDPINPGGHTGSNLIDCMIESGIKGTLLNHSEKRMKLSDIDEVIKSSKERDVFSVVCTNNIETSVAAATLNPEFVAVEPPELIGSGIPVSQAEPEIVEGTVAKVKKINKKTEVLCGAGISTGDDMHAALDLGASGVLLASGIILADNPKEALINLVSKI</sequence>
<organism evidence="8 9">
    <name type="scientific">Methanobrevibacter arboriphilus JCM 13429 = DSM 1125</name>
    <dbReference type="NCBI Taxonomy" id="1300164"/>
    <lineage>
        <taxon>Archaea</taxon>
        <taxon>Methanobacteriati</taxon>
        <taxon>Methanobacteriota</taxon>
        <taxon>Methanomada group</taxon>
        <taxon>Methanobacteria</taxon>
        <taxon>Methanobacteriales</taxon>
        <taxon>Methanobacteriaceae</taxon>
        <taxon>Methanobrevibacter</taxon>
    </lineage>
</organism>
<reference evidence="8 9" key="1">
    <citation type="submission" date="2014-12" db="EMBL/GenBank/DDBJ databases">
        <title>Genome sequence of Methanobrevibacter arboriphilicus DH1, DSM1125.</title>
        <authorList>
            <person name="Poehlein A."/>
            <person name="Thauer R.K."/>
            <person name="Seedorf H."/>
            <person name="Daniel R."/>
        </authorList>
    </citation>
    <scope>NUCLEOTIDE SEQUENCE [LARGE SCALE GENOMIC DNA]</scope>
    <source>
        <strain evidence="8 9">DH1</strain>
    </source>
</reference>
<dbReference type="InterPro" id="IPR013785">
    <property type="entry name" value="Aldolase_TIM"/>
</dbReference>
<dbReference type="Pfam" id="PF00121">
    <property type="entry name" value="TIM"/>
    <property type="match status" value="1"/>
</dbReference>
<evidence type="ECO:0000256" key="1">
    <source>
        <dbReference type="ARBA" id="ARBA00019397"/>
    </source>
</evidence>
<dbReference type="NCBIfam" id="TIGR00419">
    <property type="entry name" value="tim"/>
    <property type="match status" value="1"/>
</dbReference>
<dbReference type="HAMAP" id="MF_00147_A">
    <property type="entry name" value="TIM_A"/>
    <property type="match status" value="1"/>
</dbReference>
<gene>
    <name evidence="7 8" type="primary">tpiA</name>
    <name evidence="8" type="ORF">MBBAR_28c00320</name>
</gene>
<keyword evidence="9" id="KW-1185">Reference proteome</keyword>
<comment type="subunit">
    <text evidence="6 7">Homotetramer; dimer of dimers.</text>
</comment>
<comment type="function">
    <text evidence="7">Involved in the gluconeogenesis. Catalyzes stereospecifically the conversion of dihydroxyacetone phosphate (DHAP) to D-glyceraldehyde-3-phosphate (G3P).</text>
</comment>
<proteinExistence type="inferred from homology"/>
<dbReference type="SUPFAM" id="SSF51351">
    <property type="entry name" value="Triosephosphate isomerase (TIM)"/>
    <property type="match status" value="1"/>
</dbReference>
<dbReference type="AlphaFoldDB" id="A0A1V6N0T8"/>
<evidence type="ECO:0000256" key="5">
    <source>
        <dbReference type="ARBA" id="ARBA00023235"/>
    </source>
</evidence>
<feature type="binding site" evidence="7">
    <location>
        <begin position="14"/>
        <end position="16"/>
    </location>
    <ligand>
        <name>substrate</name>
    </ligand>
</feature>
<dbReference type="Gene3D" id="3.20.20.70">
    <property type="entry name" value="Aldolase class I"/>
    <property type="match status" value="1"/>
</dbReference>
<evidence type="ECO:0000256" key="3">
    <source>
        <dbReference type="ARBA" id="ARBA00022490"/>
    </source>
</evidence>
<keyword evidence="4 7" id="KW-0324">Glycolysis</keyword>
<dbReference type="GO" id="GO:0005737">
    <property type="term" value="C:cytoplasm"/>
    <property type="evidence" value="ECO:0007669"/>
    <property type="project" value="UniProtKB-SubCell"/>
</dbReference>
<comment type="catalytic activity">
    <reaction evidence="7">
        <text>D-glyceraldehyde 3-phosphate = dihydroxyacetone phosphate</text>
        <dbReference type="Rhea" id="RHEA:18585"/>
        <dbReference type="ChEBI" id="CHEBI:57642"/>
        <dbReference type="ChEBI" id="CHEBI:59776"/>
        <dbReference type="EC" id="5.3.1.1"/>
    </reaction>
</comment>
<evidence type="ECO:0000313" key="8">
    <source>
        <dbReference type="EMBL" id="OQD58146.1"/>
    </source>
</evidence>
<evidence type="ECO:0000256" key="6">
    <source>
        <dbReference type="ARBA" id="ARBA00044762"/>
    </source>
</evidence>
<name>A0A1V6N0T8_METAZ</name>
<dbReference type="GO" id="GO:0006096">
    <property type="term" value="P:glycolytic process"/>
    <property type="evidence" value="ECO:0007669"/>
    <property type="project" value="UniProtKB-UniRule"/>
</dbReference>
<dbReference type="PROSITE" id="PS51440">
    <property type="entry name" value="TIM_2"/>
    <property type="match status" value="1"/>
</dbReference>
<comment type="similarity">
    <text evidence="7">Belongs to the triosephosphate isomerase family.</text>
</comment>
<dbReference type="InterPro" id="IPR022891">
    <property type="entry name" value="Triosephosphate_isomerase_arc"/>
</dbReference>
<dbReference type="EC" id="5.3.1.1" evidence="7"/>
<feature type="binding site" evidence="7">
    <location>
        <position position="186"/>
    </location>
    <ligand>
        <name>substrate</name>
    </ligand>
</feature>
<dbReference type="Proteomes" id="UP000191661">
    <property type="component" value="Unassembled WGS sequence"/>
</dbReference>
<dbReference type="InterPro" id="IPR000652">
    <property type="entry name" value="Triosephosphate_isomerase"/>
</dbReference>